<evidence type="ECO:0000313" key="5">
    <source>
        <dbReference type="Proteomes" id="UP000006362"/>
    </source>
</evidence>
<evidence type="ECO:0000313" key="4">
    <source>
        <dbReference type="EMBL" id="ADU96897.1"/>
    </source>
</evidence>
<feature type="transmembrane region" description="Helical" evidence="2">
    <location>
        <begin position="125"/>
        <end position="146"/>
    </location>
</feature>
<reference evidence="4" key="1">
    <citation type="submission" date="2011-01" db="EMBL/GenBank/DDBJ databases">
        <title>Complete sequence of chromosome of Thermovibrio ammonificans HB-1.</title>
        <authorList>
            <consortium name="US DOE Joint Genome Institute"/>
            <person name="Lucas S."/>
            <person name="Copeland A."/>
            <person name="Lapidus A."/>
            <person name="Cheng J.-F."/>
            <person name="Goodwin L."/>
            <person name="Pitluck S."/>
            <person name="Davenport K."/>
            <person name="Detter J.C."/>
            <person name="Han C."/>
            <person name="Tapia R."/>
            <person name="Land M."/>
            <person name="Hauser L."/>
            <person name="Kyrpides N."/>
            <person name="Ivanova N."/>
            <person name="Ovchinnikova G."/>
            <person name="Vetriani C."/>
            <person name="Woyke T."/>
        </authorList>
    </citation>
    <scope>NUCLEOTIDE SEQUENCE [LARGE SCALE GENOMIC DNA]</scope>
    <source>
        <strain evidence="4">HB-1</strain>
    </source>
</reference>
<keyword evidence="2" id="KW-0472">Membrane</keyword>
<dbReference type="EMBL" id="CP002444">
    <property type="protein sequence ID" value="ADU96897.1"/>
    <property type="molecule type" value="Genomic_DNA"/>
</dbReference>
<keyword evidence="1" id="KW-0597">Phosphoprotein</keyword>
<name>E8T202_THEA1</name>
<dbReference type="KEGG" id="tam:Theam_0930"/>
<dbReference type="SUPFAM" id="SSF55874">
    <property type="entry name" value="ATPase domain of HSP90 chaperone/DNA topoisomerase II/histidine kinase"/>
    <property type="match status" value="1"/>
</dbReference>
<dbReference type="Proteomes" id="UP000006362">
    <property type="component" value="Chromosome"/>
</dbReference>
<keyword evidence="5" id="KW-1185">Reference proteome</keyword>
<dbReference type="PANTHER" id="PTHR43547:SF2">
    <property type="entry name" value="HYBRID SIGNAL TRANSDUCTION HISTIDINE KINASE C"/>
    <property type="match status" value="1"/>
</dbReference>
<keyword evidence="2" id="KW-0812">Transmembrane</keyword>
<dbReference type="SMART" id="SM00387">
    <property type="entry name" value="HATPase_c"/>
    <property type="match status" value="1"/>
</dbReference>
<dbReference type="STRING" id="648996.Theam_0930"/>
<evidence type="ECO:0000256" key="1">
    <source>
        <dbReference type="ARBA" id="ARBA00022553"/>
    </source>
</evidence>
<dbReference type="eggNOG" id="COG3852">
    <property type="taxonomic scope" value="Bacteria"/>
</dbReference>
<sequence length="373" mass="42386">MRKERFVVPVVALFLLLGAALANLYYLHSELGKFYRLVIDEEVARIRSVVEGTIAAGGDPVEALSVYLEKSKLLKGVTFSLEGREVIVPGSQISKDYYKVTLSVKPFTFNLYIDASYLKELNKHILLASLFLIFFSLLSVSLLLWYMREFYKEKIALELEKKEKERLSTINLVIHSLLHEVKNRLNAFRLLLYRLEKTGDASYIEKLKGEVALLSRYIEETADLRRPLKLNRAPVRIDSLLREVAEKFKDLAEANGVKIEISVEPAELLADRDRLYSLFSDLLKNAIEALSSYRGERIVKITGRSFRDVYRVEVADSAGSLPKDAFKLFSSSKKGGFGLGLFNARRIALAHNGSLSARVEKGWTVFRVELPLR</sequence>
<dbReference type="InterPro" id="IPR036890">
    <property type="entry name" value="HATPase_C_sf"/>
</dbReference>
<keyword evidence="4" id="KW-0418">Kinase</keyword>
<gene>
    <name evidence="4" type="ordered locus">Theam_0930</name>
</gene>
<protein>
    <submittedName>
        <fullName evidence="4">Integral membrane sensor signal transduction histidine kinase</fullName>
    </submittedName>
</protein>
<dbReference type="AlphaFoldDB" id="E8T202"/>
<keyword evidence="4" id="KW-0808">Transferase</keyword>
<keyword evidence="2" id="KW-1133">Transmembrane helix</keyword>
<accession>E8T202</accession>
<proteinExistence type="predicted"/>
<dbReference type="RefSeq" id="WP_013537683.1">
    <property type="nucleotide sequence ID" value="NC_014926.1"/>
</dbReference>
<organism evidence="4 5">
    <name type="scientific">Thermovibrio ammonificans (strain DSM 15698 / JCM 12110 / HB-1)</name>
    <dbReference type="NCBI Taxonomy" id="648996"/>
    <lineage>
        <taxon>Bacteria</taxon>
        <taxon>Pseudomonadati</taxon>
        <taxon>Aquificota</taxon>
        <taxon>Aquificia</taxon>
        <taxon>Desulfurobacteriales</taxon>
        <taxon>Desulfurobacteriaceae</taxon>
        <taxon>Thermovibrio</taxon>
    </lineage>
</organism>
<evidence type="ECO:0000259" key="3">
    <source>
        <dbReference type="PROSITE" id="PS50109"/>
    </source>
</evidence>
<dbReference type="GO" id="GO:0000155">
    <property type="term" value="F:phosphorelay sensor kinase activity"/>
    <property type="evidence" value="ECO:0007669"/>
    <property type="project" value="TreeGrafter"/>
</dbReference>
<dbReference type="OrthoDB" id="9815750at2"/>
<dbReference type="InterPro" id="IPR003594">
    <property type="entry name" value="HATPase_dom"/>
</dbReference>
<dbReference type="HOGENOM" id="CLU_745422_0_0_0"/>
<dbReference type="PANTHER" id="PTHR43547">
    <property type="entry name" value="TWO-COMPONENT HISTIDINE KINASE"/>
    <property type="match status" value="1"/>
</dbReference>
<dbReference type="InterPro" id="IPR005467">
    <property type="entry name" value="His_kinase_dom"/>
</dbReference>
<dbReference type="Pfam" id="PF02518">
    <property type="entry name" value="HATPase_c"/>
    <property type="match status" value="1"/>
</dbReference>
<dbReference type="PROSITE" id="PS50109">
    <property type="entry name" value="HIS_KIN"/>
    <property type="match status" value="1"/>
</dbReference>
<dbReference type="Gene3D" id="3.30.565.10">
    <property type="entry name" value="Histidine kinase-like ATPase, C-terminal domain"/>
    <property type="match status" value="1"/>
</dbReference>
<feature type="domain" description="Histidine kinase" evidence="3">
    <location>
        <begin position="176"/>
        <end position="373"/>
    </location>
</feature>
<evidence type="ECO:0000256" key="2">
    <source>
        <dbReference type="SAM" id="Phobius"/>
    </source>
</evidence>